<feature type="compositionally biased region" description="Basic residues" evidence="1">
    <location>
        <begin position="1"/>
        <end position="10"/>
    </location>
</feature>
<protein>
    <submittedName>
        <fullName evidence="2">Uncharacterized protein</fullName>
    </submittedName>
</protein>
<feature type="compositionally biased region" description="Basic and acidic residues" evidence="1">
    <location>
        <begin position="308"/>
        <end position="320"/>
    </location>
</feature>
<comment type="caution">
    <text evidence="2">The sequence shown here is derived from an EMBL/GenBank/DDBJ whole genome shotgun (WGS) entry which is preliminary data.</text>
</comment>
<evidence type="ECO:0000313" key="3">
    <source>
        <dbReference type="Proteomes" id="UP001172457"/>
    </source>
</evidence>
<feature type="compositionally biased region" description="Acidic residues" evidence="1">
    <location>
        <begin position="187"/>
        <end position="199"/>
    </location>
</feature>
<sequence>MFPSTGKKRSGAGFENPEPSSPKVTCIGQVRVKSKKKHAKRLRSLSRRHSSGAGDASFRRIDHSRDGFSKSRSLAGSFQHGCDSFGSSSNQENQNPQRNNNNPRWVHLPLTICEALRAFGSEFSCLFPCRPSCFSPATAPEKEKSGGGDHRRESGSCAAVFTRWLVAFQDGGDGGGGGGRRDIELVVGDDDDDNDDDGDGEIRCLETSRRHVFDDLEIVNDRIEGGFKDESRLSICIPPKNALLLMRCRSDPLKMEALANRLWEPTVDDDDDEEEEDQEFFDGQDQMPLKKFESFHQEMILNQENQETHKGNQEIQETHKGNQQIQETHEGNQGNQETHQGNQEIQETHKGNQENYQESTFFGSLFDEMVEEIQENGMESNVEKVKDFEEEEMVVTRFGNGSEMVDESKEREAAGVLERESLPECLLLMMCEPKLSMEVSKETWVSSKDFIRRNSSRKKPPPPPPQPPPAAAVEPATGQHESNPKVSATTITTTTIASSNKYHNTRMTAEAAASAAAAATAGVQPGRSSCSLPAPPSMAEMLEQKLVNAVGYEPFVLTRCKSEPMRTAAAKLAPDSCFWKNRKLEPLRRASFGVGAAGVGF</sequence>
<organism evidence="2 3">
    <name type="scientific">Centaurea solstitialis</name>
    <name type="common">yellow star-thistle</name>
    <dbReference type="NCBI Taxonomy" id="347529"/>
    <lineage>
        <taxon>Eukaryota</taxon>
        <taxon>Viridiplantae</taxon>
        <taxon>Streptophyta</taxon>
        <taxon>Embryophyta</taxon>
        <taxon>Tracheophyta</taxon>
        <taxon>Spermatophyta</taxon>
        <taxon>Magnoliopsida</taxon>
        <taxon>eudicotyledons</taxon>
        <taxon>Gunneridae</taxon>
        <taxon>Pentapetalae</taxon>
        <taxon>asterids</taxon>
        <taxon>campanulids</taxon>
        <taxon>Asterales</taxon>
        <taxon>Asteraceae</taxon>
        <taxon>Carduoideae</taxon>
        <taxon>Cardueae</taxon>
        <taxon>Centaureinae</taxon>
        <taxon>Centaurea</taxon>
    </lineage>
</organism>
<feature type="region of interest" description="Disordered" evidence="1">
    <location>
        <begin position="173"/>
        <end position="199"/>
    </location>
</feature>
<name>A0AA38THE7_9ASTR</name>
<feature type="region of interest" description="Disordered" evidence="1">
    <location>
        <begin position="1"/>
        <end position="59"/>
    </location>
</feature>
<feature type="compositionally biased region" description="Low complexity" evidence="1">
    <location>
        <begin position="87"/>
        <end position="104"/>
    </location>
</feature>
<proteinExistence type="predicted"/>
<dbReference type="AlphaFoldDB" id="A0AA38THE7"/>
<feature type="region of interest" description="Disordered" evidence="1">
    <location>
        <begin position="450"/>
        <end position="489"/>
    </location>
</feature>
<evidence type="ECO:0000313" key="2">
    <source>
        <dbReference type="EMBL" id="KAJ9551442.1"/>
    </source>
</evidence>
<keyword evidence="3" id="KW-1185">Reference proteome</keyword>
<gene>
    <name evidence="2" type="ORF">OSB04_015487</name>
</gene>
<reference evidence="2" key="1">
    <citation type="submission" date="2023-03" db="EMBL/GenBank/DDBJ databases">
        <title>Chromosome-scale reference genome and RAD-based genetic map of yellow starthistle (Centaurea solstitialis) reveal putative structural variation and QTLs associated with invader traits.</title>
        <authorList>
            <person name="Reatini B."/>
            <person name="Cang F.A."/>
            <person name="Jiang Q."/>
            <person name="Mckibben M.T.W."/>
            <person name="Barker M.S."/>
            <person name="Rieseberg L.H."/>
            <person name="Dlugosch K.M."/>
        </authorList>
    </citation>
    <scope>NUCLEOTIDE SEQUENCE</scope>
    <source>
        <strain evidence="2">CAN-66</strain>
        <tissue evidence="2">Leaf</tissue>
    </source>
</reference>
<feature type="region of interest" description="Disordered" evidence="1">
    <location>
        <begin position="83"/>
        <end position="104"/>
    </location>
</feature>
<dbReference type="Proteomes" id="UP001172457">
    <property type="component" value="Chromosome 4"/>
</dbReference>
<evidence type="ECO:0000256" key="1">
    <source>
        <dbReference type="SAM" id="MobiDB-lite"/>
    </source>
</evidence>
<feature type="compositionally biased region" description="Pro residues" evidence="1">
    <location>
        <begin position="461"/>
        <end position="470"/>
    </location>
</feature>
<feature type="compositionally biased region" description="Polar residues" evidence="1">
    <location>
        <begin position="321"/>
        <end position="345"/>
    </location>
</feature>
<dbReference type="PANTHER" id="PTHR33448:SF17">
    <property type="entry name" value="DUF3741 DOMAIN-CONTAINING PROTEIN"/>
    <property type="match status" value="1"/>
</dbReference>
<feature type="compositionally biased region" description="Basic residues" evidence="1">
    <location>
        <begin position="32"/>
        <end position="50"/>
    </location>
</feature>
<accession>A0AA38THE7</accession>
<dbReference type="EMBL" id="JARYMX010000004">
    <property type="protein sequence ID" value="KAJ9551442.1"/>
    <property type="molecule type" value="Genomic_DNA"/>
</dbReference>
<dbReference type="PANTHER" id="PTHR33448">
    <property type="entry name" value="CHLOROPLAST PROTEIN HCF243-RELATED"/>
    <property type="match status" value="1"/>
</dbReference>
<feature type="region of interest" description="Disordered" evidence="1">
    <location>
        <begin position="308"/>
        <end position="352"/>
    </location>
</feature>